<dbReference type="OrthoDB" id="8446651at2"/>
<dbReference type="STRING" id="443144.GM21_2876"/>
<dbReference type="KEGG" id="gem:GM21_2876"/>
<organism evidence="1">
    <name type="scientific">Geobacter sp. (strain M21)</name>
    <dbReference type="NCBI Taxonomy" id="443144"/>
    <lineage>
        <taxon>Bacteria</taxon>
        <taxon>Pseudomonadati</taxon>
        <taxon>Thermodesulfobacteriota</taxon>
        <taxon>Desulfuromonadia</taxon>
        <taxon>Geobacterales</taxon>
        <taxon>Geobacteraceae</taxon>
        <taxon>Geobacter</taxon>
    </lineage>
</organism>
<sequence>MKIEIGGAEKLDERVWKAQLTPSEVRLLAPKMERDGDFTVVLLAEDPKGDEDQGHISFEHTKCTIINAGNSDTAIFVVNDIRPKQQNHLTEESTFSSSPGDGKFVHLLPPQLKDLGTFLLCKIRDLFPGDLKLYPSSGKYVETPDNFWTIRPQSRDGSFRVTLRGRPESFSQVGTLELKPDMTGYSSCKVSNKEQALELVMLLKQVRKK</sequence>
<accession>C6E224</accession>
<proteinExistence type="predicted"/>
<dbReference type="HOGENOM" id="CLU_1276381_0_0_7"/>
<dbReference type="eggNOG" id="ENOG502ZP6J">
    <property type="taxonomic scope" value="Bacteria"/>
</dbReference>
<reference evidence="1" key="1">
    <citation type="submission" date="2009-07" db="EMBL/GenBank/DDBJ databases">
        <title>Complete sequence of Geobacter sp. M21.</title>
        <authorList>
            <consortium name="US DOE Joint Genome Institute"/>
            <person name="Lucas S."/>
            <person name="Copeland A."/>
            <person name="Lapidus A."/>
            <person name="Glavina del Rio T."/>
            <person name="Dalin E."/>
            <person name="Tice H."/>
            <person name="Bruce D."/>
            <person name="Goodwin L."/>
            <person name="Pitluck S."/>
            <person name="Saunders E."/>
            <person name="Brettin T."/>
            <person name="Detter J.C."/>
            <person name="Han C."/>
            <person name="Larimer F."/>
            <person name="Land M."/>
            <person name="Hauser L."/>
            <person name="Kyrpides N."/>
            <person name="Ovchinnikova G."/>
            <person name="Lovley D."/>
        </authorList>
    </citation>
    <scope>NUCLEOTIDE SEQUENCE [LARGE SCALE GENOMIC DNA]</scope>
    <source>
        <strain evidence="1">M21</strain>
    </source>
</reference>
<dbReference type="EMBL" id="CP001661">
    <property type="protein sequence ID" value="ACT18908.1"/>
    <property type="molecule type" value="Genomic_DNA"/>
</dbReference>
<gene>
    <name evidence="1" type="ordered locus">GM21_2876</name>
</gene>
<evidence type="ECO:0000313" key="1">
    <source>
        <dbReference type="EMBL" id="ACT18908.1"/>
    </source>
</evidence>
<name>C6E224_GEOSM</name>
<dbReference type="AlphaFoldDB" id="C6E224"/>
<protein>
    <submittedName>
        <fullName evidence="1">Uncharacterized protein</fullName>
    </submittedName>
</protein>